<organism evidence="1 2">
    <name type="scientific">Vaccinium darrowii</name>
    <dbReference type="NCBI Taxonomy" id="229202"/>
    <lineage>
        <taxon>Eukaryota</taxon>
        <taxon>Viridiplantae</taxon>
        <taxon>Streptophyta</taxon>
        <taxon>Embryophyta</taxon>
        <taxon>Tracheophyta</taxon>
        <taxon>Spermatophyta</taxon>
        <taxon>Magnoliopsida</taxon>
        <taxon>eudicotyledons</taxon>
        <taxon>Gunneridae</taxon>
        <taxon>Pentapetalae</taxon>
        <taxon>asterids</taxon>
        <taxon>Ericales</taxon>
        <taxon>Ericaceae</taxon>
        <taxon>Vaccinioideae</taxon>
        <taxon>Vaccinieae</taxon>
        <taxon>Vaccinium</taxon>
    </lineage>
</organism>
<reference evidence="1 2" key="1">
    <citation type="journal article" date="2021" name="Hortic Res">
        <title>High-quality reference genome and annotation aids understanding of berry development for evergreen blueberry (Vaccinium darrowii).</title>
        <authorList>
            <person name="Yu J."/>
            <person name="Hulse-Kemp A.M."/>
            <person name="Babiker E."/>
            <person name="Staton M."/>
        </authorList>
    </citation>
    <scope>NUCLEOTIDE SEQUENCE [LARGE SCALE GENOMIC DNA]</scope>
    <source>
        <strain evidence="2">cv. NJ 8807/NJ 8810</strain>
        <tissue evidence="1">Young leaf</tissue>
    </source>
</reference>
<gene>
    <name evidence="1" type="ORF">Vadar_029632</name>
</gene>
<evidence type="ECO:0000313" key="2">
    <source>
        <dbReference type="Proteomes" id="UP000828048"/>
    </source>
</evidence>
<sequence>MDSSYSSLLERTRAPHLSLQKFAVISIFQKLRSSPPLIDSGSDPGRDAITQCLRSASPAVVDQSVRELCRLVTDSKLDLSHALLELQSALEGCDSRFVDVFVKGIGFLVRYGFQQNSSSFRFPSAEAHPFVKVLSCRREVHSELVQQVLLFMVQNKILGMVEVCDFLRPFMYFSIIRIPNSASLSMFVKDLITSMASMCCSFPLEALPLIKFLVGCLKIFNGVEADELRNIHYLVEYVADAYVAVLRNLVKKGLLVHEAQICVVELLETVFSLFPDMHKHSGGVEPVVEVWKRLVCVQKELGLSYVPELSRVTLSLVITLIQSEFEHQQLSMLKLLIFLLKWKSENDFADALGLSEELLFVFPIINLVSSPSKSVKQAAIDLLSTMEKLLVHLSVATKKELTVRGKFPPISRAGDIIFRLLEHLWCQDQPSLFSSFFLNIGSNDGTDINNMHNVPKTWTSQLREYALWIVERRKSSLPISQSQEIFLAEMPLLLSAIASVLVMHDKLGSSAVDLLAVVSIMDPKLGVPLLLTVLYYNNIFSGKDKDNSFHKMLLKLLGMLPSLASHPLMIPLVVQTILPMLQKDAKPVLYATGTRLLCKAWEINDRVFGSLQGVLHPKSFNQFVSERNICISMAASIQDVCRKNPDRGVDLILSVSACIESQDPIIQALGFQSLSHLCEADVIDFYTAWDVVSKHALDSLGNPHISHRACILLRWGAMDAEAYPEAARNVIQILWDVGTSKHSDCGSPWAKARVSAFEALTQYEVLHIQKSIPDFKKRNMELLISETHPEVLRAMEVFEVKIINYEHITRRRFVKEKRVSASKIEKLLDVFPQAMFASGNISGARKLPGAALFCLPSTTKHMKKGIQKLQALQDVHAEYQNALVEIAASLQLSRNILIALLSLNSWKPFMQRWMRDSVILLDAKAPSTLLDKASNAANGIFKIMRRLAEESIPRSAENIALAVGALCEVLPPSAHAVKSTASKFLLDWLFQYEHEHRQWSAAISLGLISSCLHVTDQKQKFQNIKALIEVASCSRSTLVKGACGVGLGFSCQDLLTRVEASDNSSLEKETLKIEEVEILGRIVRVLSQMMSKLSPSLSDLLESISVYFPLATDDTDPYLFAESLDENCNDLEEDIWGIAGLVLGLGSSIGAIYRSGAHDLVHKIKAFIISWIPNSNPLIPNSFGGEDLDIVFSVGSCLALPFVMAFCHRVELITDTELDHLVSGLRELISEVLSAKKSCAFRRSLLMASCVGAGSLLACISNEGVHSLEVELVKDLLALFRECYSNPHPPLIPLGGMLGVVNALGAGAGILIHNYPSTTLQTTYGQKESFHVIGPLLSSPVLEAQLTSLIQEMFLVAQNSDDHQLQQYAAWAMSFLRHHLWFRELQNVDVSSSSNAAGAKSVFQNFPHDSVVMELSLWLMHLNYPGTGTFSHVNTVATVIRCLSQAPRLPALDWGAIVRRCMKYEGQVAELSSPNLAPVRVILREECLQLSLAHSKRLDPLLSFLDELSDLSRLRTLEINLQSWFLSHLADLIKIFSGSRLEKLFNDVANFFSSLLSNQVCNVEHKSSLRVSCWNGLYHCINETSMDSEVYVPIMEHCMEVLFSSLPILHSAPASEGMELVHSVEWSAAVRCLARARQGWLFNLLQVPEGKLVEGDLDFSEVAKKIQAKARLIKIGSIPLSELGKLKAYLLYTKSDGIWDVLVDVVAALQHVEGSIKRQWLLDAVEISCVTCYPSTALQFLGLLCGSFSKYMPLLVLDPYTVLSDLPVTLSSLLLENSRWGVVAESVVSYLWASTERIYDWERGFDTQTPYPPIDVSESDMAVFLLRVMHRACASLKAYLPPEKQLKLANLMIP</sequence>
<dbReference type="Proteomes" id="UP000828048">
    <property type="component" value="Chromosome 5"/>
</dbReference>
<accession>A0ACB7Y2R4</accession>
<proteinExistence type="predicted"/>
<comment type="caution">
    <text evidence="1">The sequence shown here is derived from an EMBL/GenBank/DDBJ whole genome shotgun (WGS) entry which is preliminary data.</text>
</comment>
<name>A0ACB7Y2R4_9ERIC</name>
<dbReference type="EMBL" id="CM037155">
    <property type="protein sequence ID" value="KAH7847729.1"/>
    <property type="molecule type" value="Genomic_DNA"/>
</dbReference>
<protein>
    <submittedName>
        <fullName evidence="1">Uncharacterized protein</fullName>
    </submittedName>
</protein>
<evidence type="ECO:0000313" key="1">
    <source>
        <dbReference type="EMBL" id="KAH7847729.1"/>
    </source>
</evidence>
<keyword evidence="2" id="KW-1185">Reference proteome</keyword>